<dbReference type="OrthoDB" id="5379593at2"/>
<organism evidence="1 2">
    <name type="scientific">Sandaracinus amylolyticus</name>
    <dbReference type="NCBI Taxonomy" id="927083"/>
    <lineage>
        <taxon>Bacteria</taxon>
        <taxon>Pseudomonadati</taxon>
        <taxon>Myxococcota</taxon>
        <taxon>Polyangia</taxon>
        <taxon>Polyangiales</taxon>
        <taxon>Sandaracinaceae</taxon>
        <taxon>Sandaracinus</taxon>
    </lineage>
</organism>
<evidence type="ECO:0000313" key="1">
    <source>
        <dbReference type="EMBL" id="AKF08632.1"/>
    </source>
</evidence>
<proteinExistence type="predicted"/>
<dbReference type="STRING" id="927083.DB32_005781"/>
<dbReference type="AlphaFoldDB" id="A0A0F6YK99"/>
<evidence type="ECO:0000313" key="2">
    <source>
        <dbReference type="Proteomes" id="UP000034883"/>
    </source>
</evidence>
<dbReference type="SUPFAM" id="SSF101898">
    <property type="entry name" value="NHL repeat"/>
    <property type="match status" value="1"/>
</dbReference>
<dbReference type="PROSITE" id="PS51257">
    <property type="entry name" value="PROKAR_LIPOPROTEIN"/>
    <property type="match status" value="1"/>
</dbReference>
<evidence type="ECO:0008006" key="3">
    <source>
        <dbReference type="Google" id="ProtNLM"/>
    </source>
</evidence>
<sequence length="397" mass="42833">MNRWTRSAALFGVATMIASCGGDDASPTPTRGGYLVATRVWDDTSITSYFHVVDSLDADTQIDPSQALEVAGSARLYSYAGGWFAIGSGEAPTITRYRFGEDGSLVEDAAISLQPYGVSDLWDTVYFVSPTKAYYPDRDGSQLVVWNPTAMEVTGTIALPQTVREGYLSHYSYRALMRGDALVFSVGWFDWTNDRVLPETGLVVLDTTTDTVSRVDVDTRCGGITTPIVTESGDAYFVTAALAAAAYELERITTPPCALRVAADADELDADYHTLLADLVDGAIAGEPVRGGGQDIFLRVLDADLAEIDPVGASWDVTGQLAWRWVRWNVETNAVTPVTTLEPSTADVVWFDVDGRVFGTETTADYAETTLIELTAEGGPRRMLTAPGFLHALASVE</sequence>
<gene>
    <name evidence="1" type="ORF">DB32_005781</name>
</gene>
<dbReference type="RefSeq" id="WP_053235752.1">
    <property type="nucleotide sequence ID" value="NZ_CP011125.1"/>
</dbReference>
<keyword evidence="2" id="KW-1185">Reference proteome</keyword>
<dbReference type="Proteomes" id="UP000034883">
    <property type="component" value="Chromosome"/>
</dbReference>
<dbReference type="EMBL" id="CP011125">
    <property type="protein sequence ID" value="AKF08632.1"/>
    <property type="molecule type" value="Genomic_DNA"/>
</dbReference>
<protein>
    <recommendedName>
        <fullName evidence="3">Lipoprotein</fullName>
    </recommendedName>
</protein>
<dbReference type="KEGG" id="samy:DB32_005781"/>
<name>A0A0F6YK99_9BACT</name>
<accession>A0A0F6YK99</accession>
<reference evidence="1 2" key="1">
    <citation type="submission" date="2015-03" db="EMBL/GenBank/DDBJ databases">
        <title>Genome assembly of Sandaracinus amylolyticus DSM 53668.</title>
        <authorList>
            <person name="Sharma G."/>
            <person name="Subramanian S."/>
        </authorList>
    </citation>
    <scope>NUCLEOTIDE SEQUENCE [LARGE SCALE GENOMIC DNA]</scope>
    <source>
        <strain evidence="1 2">DSM 53668</strain>
    </source>
</reference>